<sequence length="57" mass="6331">MYGGGILPQAYVYFNDDTYRKLANRAYTEHTSVGRVASRILDEQLGGAVTHGRKKGK</sequence>
<name>A0A0F9DUB0_9ZZZZ</name>
<gene>
    <name evidence="1" type="ORF">LCGC14_2447340</name>
</gene>
<protein>
    <submittedName>
        <fullName evidence="1">Uncharacterized protein</fullName>
    </submittedName>
</protein>
<reference evidence="1" key="1">
    <citation type="journal article" date="2015" name="Nature">
        <title>Complex archaea that bridge the gap between prokaryotes and eukaryotes.</title>
        <authorList>
            <person name="Spang A."/>
            <person name="Saw J.H."/>
            <person name="Jorgensen S.L."/>
            <person name="Zaremba-Niedzwiedzka K."/>
            <person name="Martijn J."/>
            <person name="Lind A.E."/>
            <person name="van Eijk R."/>
            <person name="Schleper C."/>
            <person name="Guy L."/>
            <person name="Ettema T.J."/>
        </authorList>
    </citation>
    <scope>NUCLEOTIDE SEQUENCE</scope>
</reference>
<evidence type="ECO:0000313" key="1">
    <source>
        <dbReference type="EMBL" id="KKL21246.1"/>
    </source>
</evidence>
<accession>A0A0F9DUB0</accession>
<dbReference type="EMBL" id="LAZR01037804">
    <property type="protein sequence ID" value="KKL21246.1"/>
    <property type="molecule type" value="Genomic_DNA"/>
</dbReference>
<proteinExistence type="predicted"/>
<comment type="caution">
    <text evidence="1">The sequence shown here is derived from an EMBL/GenBank/DDBJ whole genome shotgun (WGS) entry which is preliminary data.</text>
</comment>
<organism evidence="1">
    <name type="scientific">marine sediment metagenome</name>
    <dbReference type="NCBI Taxonomy" id="412755"/>
    <lineage>
        <taxon>unclassified sequences</taxon>
        <taxon>metagenomes</taxon>
        <taxon>ecological metagenomes</taxon>
    </lineage>
</organism>
<dbReference type="AlphaFoldDB" id="A0A0F9DUB0"/>